<comment type="caution">
    <text evidence="3">The sequence shown here is derived from an EMBL/GenBank/DDBJ whole genome shotgun (WGS) entry which is preliminary data.</text>
</comment>
<keyword evidence="4" id="KW-1185">Reference proteome</keyword>
<evidence type="ECO:0000256" key="2">
    <source>
        <dbReference type="ARBA" id="ARBA00022801"/>
    </source>
</evidence>
<protein>
    <submittedName>
        <fullName evidence="3">Poly(Hydroxyalkanoate) depolymerase family esterase</fullName>
    </submittedName>
</protein>
<reference evidence="3 4" key="1">
    <citation type="submission" date="2021-03" db="EMBL/GenBank/DDBJ databases">
        <title>Genomic Encyclopedia of Type Strains, Phase IV (KMG-IV): sequencing the most valuable type-strain genomes for metagenomic binning, comparative biology and taxonomic classification.</title>
        <authorList>
            <person name="Goeker M."/>
        </authorList>
    </citation>
    <scope>NUCLEOTIDE SEQUENCE [LARGE SCALE GENOMIC DNA]</scope>
    <source>
        <strain evidence="3 4">DSM 21600</strain>
    </source>
</reference>
<gene>
    <name evidence="3" type="ORF">J2Z17_002106</name>
</gene>
<proteinExistence type="predicted"/>
<evidence type="ECO:0000256" key="1">
    <source>
        <dbReference type="ARBA" id="ARBA00022729"/>
    </source>
</evidence>
<dbReference type="InterPro" id="IPR010126">
    <property type="entry name" value="Esterase_phb"/>
</dbReference>
<evidence type="ECO:0000313" key="3">
    <source>
        <dbReference type="EMBL" id="MBP1850669.1"/>
    </source>
</evidence>
<dbReference type="NCBIfam" id="TIGR01840">
    <property type="entry name" value="esterase_phb"/>
    <property type="match status" value="1"/>
</dbReference>
<dbReference type="InterPro" id="IPR050955">
    <property type="entry name" value="Plant_Biomass_Hydrol_Est"/>
</dbReference>
<name>A0ABS4DYE5_9HYPH</name>
<evidence type="ECO:0000313" key="4">
    <source>
        <dbReference type="Proteomes" id="UP000759443"/>
    </source>
</evidence>
<keyword evidence="1" id="KW-0732">Signal</keyword>
<dbReference type="Gene3D" id="3.40.50.1820">
    <property type="entry name" value="alpha/beta hydrolase"/>
    <property type="match status" value="1"/>
</dbReference>
<dbReference type="PANTHER" id="PTHR43037">
    <property type="entry name" value="UNNAMED PRODUCT-RELATED"/>
    <property type="match status" value="1"/>
</dbReference>
<dbReference type="PANTHER" id="PTHR43037:SF1">
    <property type="entry name" value="BLL1128 PROTEIN"/>
    <property type="match status" value="1"/>
</dbReference>
<dbReference type="RefSeq" id="WP_245224005.1">
    <property type="nucleotide sequence ID" value="NZ_JAGGJU010000005.1"/>
</dbReference>
<dbReference type="Pfam" id="PF10503">
    <property type="entry name" value="Esterase_PHB"/>
    <property type="match status" value="1"/>
</dbReference>
<dbReference type="SUPFAM" id="SSF53474">
    <property type="entry name" value="alpha/beta-Hydrolases"/>
    <property type="match status" value="2"/>
</dbReference>
<sequence length="331" mass="36201">MKSLASVVSAVPKSAAAKSVMPKVPKLARTRKPRPAATRLKETLKFGSNPGDLRMLSYAPPGLPKKAALVVVLHGCLQNAEGFDRASGWSDLAHRHGFALLYPEQKTVNNPNRCFNWFRPSSVRRDRGEAGSVRAMIDVMCKRHRISADRIYVFGLSAGGALTTALLAAYPDVFAGGCVVAGMPFGAARDAVTAMRVMASGAQQSPKQWGDLVREASPQPPPGRWPMISIWHGSHDRVVSAANADAIVDQWLDLHGLKRASAKVRKAVQRTGWQWRDDSGRIAVEEYRFEAMDHGLPVTKARRARSSDKRYYLDVGVCAATTMTRKWELGG</sequence>
<accession>A0ABS4DYE5</accession>
<dbReference type="Proteomes" id="UP000759443">
    <property type="component" value="Unassembled WGS sequence"/>
</dbReference>
<keyword evidence="2" id="KW-0378">Hydrolase</keyword>
<dbReference type="EMBL" id="JAGGJU010000005">
    <property type="protein sequence ID" value="MBP1850669.1"/>
    <property type="molecule type" value="Genomic_DNA"/>
</dbReference>
<organism evidence="3 4">
    <name type="scientific">Rhizobium halophytocola</name>
    <dbReference type="NCBI Taxonomy" id="735519"/>
    <lineage>
        <taxon>Bacteria</taxon>
        <taxon>Pseudomonadati</taxon>
        <taxon>Pseudomonadota</taxon>
        <taxon>Alphaproteobacteria</taxon>
        <taxon>Hyphomicrobiales</taxon>
        <taxon>Rhizobiaceae</taxon>
        <taxon>Rhizobium/Agrobacterium group</taxon>
        <taxon>Rhizobium</taxon>
    </lineage>
</organism>
<dbReference type="InterPro" id="IPR029058">
    <property type="entry name" value="AB_hydrolase_fold"/>
</dbReference>